<gene>
    <name evidence="2" type="primary">PHI92_gene_222</name>
    <name evidence="2" type="ORF">PHI92_222</name>
</gene>
<dbReference type="InterPro" id="IPR048793">
    <property type="entry name" value="CapR_dom"/>
</dbReference>
<evidence type="ECO:0000313" key="2">
    <source>
        <dbReference type="EMBL" id="CBY99651.1"/>
    </source>
</evidence>
<dbReference type="Proteomes" id="UP000009013">
    <property type="component" value="Genome"/>
</dbReference>
<feature type="domain" description="CapR homology" evidence="1">
    <location>
        <begin position="82"/>
        <end position="133"/>
    </location>
</feature>
<feature type="domain" description="CapR homology" evidence="1">
    <location>
        <begin position="18"/>
        <end position="67"/>
    </location>
</feature>
<protein>
    <submittedName>
        <fullName evidence="2">Phi92_gp222</fullName>
    </submittedName>
</protein>
<name>I7HPI3_9CAUD</name>
<keyword evidence="3" id="KW-1185">Reference proteome</keyword>
<reference evidence="2 3" key="2">
    <citation type="journal article" date="1987" name="Methods Enzymol.">
        <title>Polysialic acid depolymerase.</title>
        <authorList>
            <person name="Kwiatkowski B."/>
            <person name="Stirm S."/>
        </authorList>
    </citation>
    <scope>NUCLEOTIDE SEQUENCE [LARGE SCALE GENOMIC DNA]</scope>
    <source>
        <strain evidence="2">ATCC 35860-B1</strain>
    </source>
</reference>
<dbReference type="OrthoDB" id="9808at10239"/>
<dbReference type="RefSeq" id="YP_009012555.1">
    <property type="nucleotide sequence ID" value="NC_023693.1"/>
</dbReference>
<organism evidence="2 3">
    <name type="scientific">Escherichia phage phi92</name>
    <dbReference type="NCBI Taxonomy" id="948870"/>
    <lineage>
        <taxon>Viruses</taxon>
        <taxon>Duplodnaviria</taxon>
        <taxon>Heunggongvirae</taxon>
        <taxon>Uroviricota</taxon>
        <taxon>Caudoviricetes</taxon>
        <taxon>Stephanstirmvirinae</taxon>
        <taxon>Justusliebigvirus</taxon>
        <taxon>Justusliebigvirus phi92</taxon>
    </lineage>
</organism>
<dbReference type="Pfam" id="PF21817">
    <property type="entry name" value="CapR"/>
    <property type="match status" value="4"/>
</dbReference>
<dbReference type="KEGG" id="vg:22278258"/>
<dbReference type="GeneID" id="22278258"/>
<dbReference type="EMBL" id="FR775895">
    <property type="protein sequence ID" value="CBY99651.1"/>
    <property type="molecule type" value="Genomic_DNA"/>
</dbReference>
<evidence type="ECO:0000313" key="3">
    <source>
        <dbReference type="Proteomes" id="UP000009013"/>
    </source>
</evidence>
<feature type="domain" description="CapR homology" evidence="1">
    <location>
        <begin position="228"/>
        <end position="284"/>
    </location>
</feature>
<evidence type="ECO:0000259" key="1">
    <source>
        <dbReference type="Pfam" id="PF21817"/>
    </source>
</evidence>
<reference evidence="2 3" key="1">
    <citation type="journal article" date="1983" name="J. Virol.">
        <title>Substrate specificity of two bacteriophage-associated endo-N-acetylneuraminidases.</title>
        <authorList>
            <person name="Kwiatkowski B."/>
            <person name="Boschek B."/>
            <person name="Thiele H."/>
            <person name="Stirm S."/>
        </authorList>
    </citation>
    <scope>NUCLEOTIDE SEQUENCE [LARGE SCALE GENOMIC DNA]</scope>
    <source>
        <strain evidence="2">ATCC 35860-B1</strain>
    </source>
</reference>
<accession>I7HPI3</accession>
<reference evidence="3" key="4">
    <citation type="journal article" date="2012" name="Structure">
        <title>Phage pierces the host cell membrane with the iron-loaded spike.</title>
        <authorList>
            <person name="Browning C."/>
            <person name="Shneider M.M."/>
            <person name="Bowman V.D."/>
            <person name="Schwarzer D."/>
            <person name="Leiman P.G."/>
        </authorList>
    </citation>
    <scope>NUCLEOTIDE SEQUENCE [LARGE SCALE GENOMIC DNA]</scope>
</reference>
<sequence>MAAPKSWEQYKEECQPIAESKQIQILGWTGEWKGNKTKLKLSCSDHGEWNTTNINDFKNGRGCPACTSNKSLTWETELPILEEIAQKKGYQVLGYVGEWKGVNTKLDLLCHCGNRWQSTIIKTFKRVNGCPQCRIEKVKQASTKSDDERIASFLAKRDYPEGTIFKRSDRTTLQGRAVYWFVYCPICAQDEITKAGLCSGWFESTAGDLQKGTAACRCSKSPKYTDDQNTFRAMKVCEDNGYQFVGWVDKVGTQSKFKYLCPEHGVQIITLGSMVRGHGCPECAGNSQQQLYINIVKDNDITVALKFGIAKDSDRRLNSQNSRNLFFMERICLYDFSTVKQCKATERAIKKKLKTGILTARELKDGYTETVSVSDLENLQKIITQYGGKLVYSKEV</sequence>
<proteinExistence type="predicted"/>
<feature type="domain" description="CapR homology" evidence="1">
    <location>
        <begin position="163"/>
        <end position="219"/>
    </location>
</feature>
<reference evidence="2 3" key="3">
    <citation type="journal article" date="2012" name="J. Virol.">
        <title>A Multivalent Adsorption Apparatus Explains the Broad Host Range of Phage phi92: a Comprehensive Genomic and Structural Analysis.</title>
        <authorList>
            <person name="Schwarzer D."/>
            <person name="Buettner F.F."/>
            <person name="Browning C."/>
            <person name="Nazarov S."/>
            <person name="Rabsch W."/>
            <person name="Bethe A."/>
            <person name="Oberbeck A."/>
            <person name="Bowman V.D."/>
            <person name="Stummeyer K."/>
            <person name="Leiman P.G."/>
            <person name="Muhlenhoff M."/>
            <person name="Gerardy-Schahn R."/>
        </authorList>
    </citation>
    <scope>NUCLEOTIDE SEQUENCE [LARGE SCALE GENOMIC DNA]</scope>
    <source>
        <strain evidence="2">ATCC 35860-B1</strain>
    </source>
</reference>